<evidence type="ECO:0000313" key="2">
    <source>
        <dbReference type="EMBL" id="ESL10043.1"/>
    </source>
</evidence>
<keyword evidence="3" id="KW-1185">Reference proteome</keyword>
<evidence type="ECO:0008006" key="4">
    <source>
        <dbReference type="Google" id="ProtNLM"/>
    </source>
</evidence>
<name>A0A061J3Q0_TRYRA</name>
<evidence type="ECO:0000313" key="3">
    <source>
        <dbReference type="Proteomes" id="UP000031737"/>
    </source>
</evidence>
<dbReference type="SUPFAM" id="SSF81383">
    <property type="entry name" value="F-box domain"/>
    <property type="match status" value="1"/>
</dbReference>
<reference evidence="2 3" key="1">
    <citation type="submission" date="2013-07" db="EMBL/GenBank/DDBJ databases">
        <authorList>
            <person name="Stoco P.H."/>
            <person name="Wagner G."/>
            <person name="Gerber A."/>
            <person name="Zaha A."/>
            <person name="Thompson C."/>
            <person name="Bartholomeu D.C."/>
            <person name="Luckemeyer D.D."/>
            <person name="Bahia D."/>
            <person name="Loreto E."/>
            <person name="Prestes E.B."/>
            <person name="Lima F.M."/>
            <person name="Rodrigues-Luiz G."/>
            <person name="Vallejo G.A."/>
            <person name="Filho J.F."/>
            <person name="Monteiro K.M."/>
            <person name="Tyler K.M."/>
            <person name="de Almeida L.G."/>
            <person name="Ortiz M.F."/>
            <person name="Siervo M.A."/>
            <person name="de Moraes M.H."/>
            <person name="Cunha O.L."/>
            <person name="Mendonca-Neto R."/>
            <person name="Silva R."/>
            <person name="Teixeira S.M."/>
            <person name="Murta S.M."/>
            <person name="Sincero T.C."/>
            <person name="Mendes T.A."/>
            <person name="Urmenyi T.P."/>
            <person name="Silva V.G."/>
            <person name="da Rocha W.D."/>
            <person name="Andersson B."/>
            <person name="Romanha A.J."/>
            <person name="Steindel M."/>
            <person name="de Vasconcelos A.T."/>
            <person name="Grisard E.C."/>
        </authorList>
    </citation>
    <scope>NUCLEOTIDE SEQUENCE [LARGE SCALE GENOMIC DNA]</scope>
    <source>
        <strain evidence="2 3">SC58</strain>
    </source>
</reference>
<dbReference type="EMBL" id="AUPL01002229">
    <property type="protein sequence ID" value="ESL10043.1"/>
    <property type="molecule type" value="Genomic_DNA"/>
</dbReference>
<dbReference type="OrthoDB" id="245689at2759"/>
<comment type="caution">
    <text evidence="2">The sequence shown here is derived from an EMBL/GenBank/DDBJ whole genome shotgun (WGS) entry which is preliminary data.</text>
</comment>
<feature type="region of interest" description="Disordered" evidence="1">
    <location>
        <begin position="1"/>
        <end position="26"/>
    </location>
</feature>
<proteinExistence type="predicted"/>
<evidence type="ECO:0000256" key="1">
    <source>
        <dbReference type="SAM" id="MobiDB-lite"/>
    </source>
</evidence>
<sequence>MSGIRKHAGAVHNQFDTNTPPRRLHRNSFFNADCEEVEVVSDTLDSPTASSAPVKRNEAMKLCSMVPEGDTESEGSSSFESGNDGDVYAYHATAATDKAAASSGDGGGSGLPQQNSDNETTTSYLGSSSSWRTELTAGDEERTFCFTEVMEDSDNSTVRKEGEDYNVCSLAIDKSDSFIPPNGRARLWKFDRLFCILYFCDCYTVCRVMLVCSEFYKLATHDKVWKNILYCMNLRPLLDLPNTPTRGYYRYFIDDIITTRALHGQYSFRAVSAGEQLTDMERGRGNGAVKGDMPQFLPSFAEDFNCHVETATLHFSSALLGQMNHPIGRVQLLLEYSDTSKELIEGVARFSWHRRCFVFCCGSSELGVRGHVFTVAISSVEKPWCNQSMEQFEAHKGGLRLIMAPMLLEGEIRGSKITEMDIVSVSRPSIRRLGVART</sequence>
<dbReference type="Proteomes" id="UP000031737">
    <property type="component" value="Unassembled WGS sequence"/>
</dbReference>
<feature type="compositionally biased region" description="Polar residues" evidence="1">
    <location>
        <begin position="111"/>
        <end position="133"/>
    </location>
</feature>
<dbReference type="Gene3D" id="1.20.1280.50">
    <property type="match status" value="1"/>
</dbReference>
<gene>
    <name evidence="2" type="ORF">TRSC58_02229</name>
</gene>
<dbReference type="InterPro" id="IPR036047">
    <property type="entry name" value="F-box-like_dom_sf"/>
</dbReference>
<feature type="region of interest" description="Disordered" evidence="1">
    <location>
        <begin position="99"/>
        <end position="135"/>
    </location>
</feature>
<accession>A0A061J3Q0</accession>
<dbReference type="AlphaFoldDB" id="A0A061J3Q0"/>
<dbReference type="VEuPathDB" id="TriTrypDB:TRSC58_02229"/>
<protein>
    <recommendedName>
        <fullName evidence="4">F-box domain-containing protein</fullName>
    </recommendedName>
</protein>
<organism evidence="2 3">
    <name type="scientific">Trypanosoma rangeli SC58</name>
    <dbReference type="NCBI Taxonomy" id="429131"/>
    <lineage>
        <taxon>Eukaryota</taxon>
        <taxon>Discoba</taxon>
        <taxon>Euglenozoa</taxon>
        <taxon>Kinetoplastea</taxon>
        <taxon>Metakinetoplastina</taxon>
        <taxon>Trypanosomatida</taxon>
        <taxon>Trypanosomatidae</taxon>
        <taxon>Trypanosoma</taxon>
        <taxon>Herpetosoma</taxon>
    </lineage>
</organism>